<keyword evidence="4" id="KW-1185">Reference proteome</keyword>
<organism evidence="3 4">
    <name type="scientific">Merluccius polli</name>
    <name type="common">Benguela hake</name>
    <name type="synonym">Merluccius cadenati</name>
    <dbReference type="NCBI Taxonomy" id="89951"/>
    <lineage>
        <taxon>Eukaryota</taxon>
        <taxon>Metazoa</taxon>
        <taxon>Chordata</taxon>
        <taxon>Craniata</taxon>
        <taxon>Vertebrata</taxon>
        <taxon>Euteleostomi</taxon>
        <taxon>Actinopterygii</taxon>
        <taxon>Neopterygii</taxon>
        <taxon>Teleostei</taxon>
        <taxon>Neoteleostei</taxon>
        <taxon>Acanthomorphata</taxon>
        <taxon>Zeiogadaria</taxon>
        <taxon>Gadariae</taxon>
        <taxon>Gadiformes</taxon>
        <taxon>Gadoidei</taxon>
        <taxon>Merlucciidae</taxon>
        <taxon>Merluccius</taxon>
    </lineage>
</organism>
<evidence type="ECO:0000256" key="1">
    <source>
        <dbReference type="SAM" id="Coils"/>
    </source>
</evidence>
<dbReference type="InterPro" id="IPR028043">
    <property type="entry name" value="PAAT-like"/>
</dbReference>
<feature type="region of interest" description="Disordered" evidence="2">
    <location>
        <begin position="395"/>
        <end position="418"/>
    </location>
</feature>
<feature type="coiled-coil region" evidence="1">
    <location>
        <begin position="347"/>
        <end position="374"/>
    </location>
</feature>
<accession>A0AA47NNB6</accession>
<evidence type="ECO:0000313" key="4">
    <source>
        <dbReference type="Proteomes" id="UP001174136"/>
    </source>
</evidence>
<dbReference type="AlphaFoldDB" id="A0AA47NNB6"/>
<dbReference type="PANTHER" id="PTHR14787">
    <property type="entry name" value="C10ORF188 FAMILY MEMBER"/>
    <property type="match status" value="1"/>
</dbReference>
<reference evidence="3" key="1">
    <citation type="journal article" date="2023" name="Front. Mar. Sci.">
        <title>A new Merluccius polli reference genome to investigate the effects of global change in West African waters.</title>
        <authorList>
            <person name="Mateo J.L."/>
            <person name="Blanco-Fernandez C."/>
            <person name="Garcia-Vazquez E."/>
            <person name="Machado-Schiaffino G."/>
        </authorList>
    </citation>
    <scope>NUCLEOTIDE SEQUENCE</scope>
    <source>
        <strain evidence="3">C29</strain>
        <tissue evidence="3">Fin</tissue>
    </source>
</reference>
<proteinExistence type="predicted"/>
<keyword evidence="1" id="KW-0175">Coiled coil</keyword>
<feature type="region of interest" description="Disordered" evidence="2">
    <location>
        <begin position="34"/>
        <end position="56"/>
    </location>
</feature>
<evidence type="ECO:0000256" key="2">
    <source>
        <dbReference type="SAM" id="MobiDB-lite"/>
    </source>
</evidence>
<dbReference type="Proteomes" id="UP001174136">
    <property type="component" value="Unassembled WGS sequence"/>
</dbReference>
<gene>
    <name evidence="3" type="ORF">N1851_034867</name>
</gene>
<dbReference type="PANTHER" id="PTHR14787:SF1">
    <property type="entry name" value="ATPASE PAAT"/>
    <property type="match status" value="1"/>
</dbReference>
<sequence length="418" mass="43509">MAAVPDGPTVSGLSTWTCRGDRQLPAAVLLAARLGPEDQPPPHGKKRAPRAWSPCVRRHSPRPSSCSLMVTSEARTIEVYSRTGDYCGTGRGERDDGIQTDGDEDRGPFYKTHLILESPCDSCEVKFLSLGGRSRVAVSRILVGLQPLGPSSSADRGPAPGLGLGLAPSIDMQRVQTLVEEMGSSLSPGAQSLMEMVNVQQKNQASALGGLLPLLMGGGAFSALARGSAGPLATVPNGPLPPASVEVQLCPPRTVLWGQMKLPLHRPGHSAQKPIDRAQLAEMMSHFLNGQAPGQGGGGGDGGGGPDLGSATAHFLPMLQSVCGQVTQLRLDNAAVEKNANGAWALDEAMERRLEDMERRLKEHMDRRLDALELKLERVLLLAALPGVAALGQGAGPAEAGVGTEGGTPSSGALHAAS</sequence>
<protein>
    <submittedName>
        <fullName evidence="3">Uncharacterized protein</fullName>
    </submittedName>
</protein>
<dbReference type="EMBL" id="JAOPHQ010006669">
    <property type="protein sequence ID" value="KAK0130657.1"/>
    <property type="molecule type" value="Genomic_DNA"/>
</dbReference>
<dbReference type="Pfam" id="PF14958">
    <property type="entry name" value="PAAT-like"/>
    <property type="match status" value="1"/>
</dbReference>
<name>A0AA47NNB6_MERPO</name>
<comment type="caution">
    <text evidence="3">The sequence shown here is derived from an EMBL/GenBank/DDBJ whole genome shotgun (WGS) entry which is preliminary data.</text>
</comment>
<evidence type="ECO:0000313" key="3">
    <source>
        <dbReference type="EMBL" id="KAK0130657.1"/>
    </source>
</evidence>